<organism evidence="2">
    <name type="scientific">Cupriavidus taiwanensis</name>
    <dbReference type="NCBI Taxonomy" id="164546"/>
    <lineage>
        <taxon>Bacteria</taxon>
        <taxon>Pseudomonadati</taxon>
        <taxon>Pseudomonadota</taxon>
        <taxon>Betaproteobacteria</taxon>
        <taxon>Burkholderiales</taxon>
        <taxon>Burkholderiaceae</taxon>
        <taxon>Cupriavidus</taxon>
    </lineage>
</organism>
<reference evidence="2" key="1">
    <citation type="submission" date="2018-01" db="EMBL/GenBank/DDBJ databases">
        <authorList>
            <person name="Clerissi C."/>
        </authorList>
    </citation>
    <scope>NUCLEOTIDE SEQUENCE</scope>
    <source>
        <strain evidence="2">Cupriavidus taiwanensis STM 8556</strain>
    </source>
</reference>
<accession>A0A375E733</accession>
<dbReference type="EMBL" id="OFTH01000040">
    <property type="protein sequence ID" value="SOZ70025.1"/>
    <property type="molecule type" value="Genomic_DNA"/>
</dbReference>
<evidence type="ECO:0000313" key="2">
    <source>
        <dbReference type="EMBL" id="SOZ70025.1"/>
    </source>
</evidence>
<protein>
    <submittedName>
        <fullName evidence="2">Uncharacterized protein</fullName>
    </submittedName>
</protein>
<dbReference type="Proteomes" id="UP000256952">
    <property type="component" value="Chromosome CBM2613_b"/>
</dbReference>
<evidence type="ECO:0000256" key="1">
    <source>
        <dbReference type="SAM" id="MobiDB-lite"/>
    </source>
</evidence>
<comment type="caution">
    <text evidence="2">The sequence shown here is derived from an EMBL/GenBank/DDBJ whole genome shotgun (WGS) entry which is preliminary data.</text>
</comment>
<name>A0A375E733_9BURK</name>
<feature type="compositionally biased region" description="Low complexity" evidence="1">
    <location>
        <begin position="52"/>
        <end position="73"/>
    </location>
</feature>
<gene>
    <name evidence="2" type="ORF">CBM2613_B150008</name>
</gene>
<feature type="region of interest" description="Disordered" evidence="1">
    <location>
        <begin position="1"/>
        <end position="73"/>
    </location>
</feature>
<feature type="compositionally biased region" description="Basic residues" evidence="1">
    <location>
        <begin position="29"/>
        <end position="39"/>
    </location>
</feature>
<proteinExistence type="predicted"/>
<dbReference type="AlphaFoldDB" id="A0A375E733"/>
<feature type="compositionally biased region" description="Low complexity" evidence="1">
    <location>
        <begin position="8"/>
        <end position="18"/>
    </location>
</feature>
<sequence>MRRGAGGWPVAAGPARRGQAGSGSVAGWRNRRRLRRRRGARDGGAGRRRRAVAAGRAGWPAGHCRGQRPALGRGWRRAARAAARGLRAPLSCGAHGDAGGIHRHPADAAGAAAAASALLSATLRRNPRRV</sequence>